<dbReference type="Proteomes" id="UP000717534">
    <property type="component" value="Unassembled WGS sequence"/>
</dbReference>
<dbReference type="PANTHER" id="PTHR37296">
    <property type="entry name" value="CONSERVED VIRULENCE FACTOR B"/>
    <property type="match status" value="1"/>
</dbReference>
<dbReference type="InterPro" id="IPR040764">
    <property type="entry name" value="CvfB_WH"/>
</dbReference>
<dbReference type="InterPro" id="IPR014464">
    <property type="entry name" value="CvfB_fam"/>
</dbReference>
<gene>
    <name evidence="2" type="ORF">JYU06_05000</name>
</gene>
<accession>A0ABS3AV60</accession>
<dbReference type="InterPro" id="IPR036388">
    <property type="entry name" value="WH-like_DNA-bd_sf"/>
</dbReference>
<keyword evidence="3" id="KW-1185">Reference proteome</keyword>
<comment type="caution">
    <text evidence="2">The sequence shown here is derived from an EMBL/GenBank/DDBJ whole genome shotgun (WGS) entry which is preliminary data.</text>
</comment>
<name>A0ABS3AV60_9BACT</name>
<reference evidence="2 3" key="1">
    <citation type="submission" date="2021-02" db="EMBL/GenBank/DDBJ databases">
        <title>Activity-based single-cell genomes from oceanic crustal fluid captures similar information to metagenomic and metatranscriptomic surveys with orders of magnitude less sampling.</title>
        <authorList>
            <person name="D'Angelo T.S."/>
            <person name="Orcutt B.N."/>
        </authorList>
    </citation>
    <scope>NUCLEOTIDE SEQUENCE [LARGE SCALE GENOMIC DNA]</scope>
    <source>
        <strain evidence="2">AH-315-G02</strain>
    </source>
</reference>
<proteinExistence type="predicted"/>
<feature type="domain" description="Conserved virulence factor B-like winged helix" evidence="1">
    <location>
        <begin position="24"/>
        <end position="81"/>
    </location>
</feature>
<feature type="non-terminal residue" evidence="2">
    <location>
        <position position="1"/>
    </location>
</feature>
<dbReference type="PANTHER" id="PTHR37296:SF1">
    <property type="entry name" value="CONSERVED VIRULENCE FACTOR B"/>
    <property type="match status" value="1"/>
</dbReference>
<dbReference type="Gene3D" id="1.10.10.10">
    <property type="entry name" value="Winged helix-like DNA-binding domain superfamily/Winged helix DNA-binding domain"/>
    <property type="match status" value="1"/>
</dbReference>
<evidence type="ECO:0000313" key="2">
    <source>
        <dbReference type="EMBL" id="MBN4068857.1"/>
    </source>
</evidence>
<evidence type="ECO:0000313" key="3">
    <source>
        <dbReference type="Proteomes" id="UP000717534"/>
    </source>
</evidence>
<dbReference type="EMBL" id="JAFITO010000066">
    <property type="protein sequence ID" value="MBN4068857.1"/>
    <property type="molecule type" value="Genomic_DNA"/>
</dbReference>
<protein>
    <submittedName>
        <fullName evidence="2">GntR family transcriptional regulator</fullName>
    </submittedName>
</protein>
<dbReference type="Pfam" id="PF17783">
    <property type="entry name" value="WHD_CvfB"/>
    <property type="match status" value="1"/>
</dbReference>
<evidence type="ECO:0000259" key="1">
    <source>
        <dbReference type="Pfam" id="PF17783"/>
    </source>
</evidence>
<sequence length="83" mass="9155">IREDLKIDLILQQSGYQEVDDVAQAILGIIKEHGGKVVVTDKSPPDDIYCLFGVSKKVFKKAIGALYKKRIIRIDPSGISLVS</sequence>
<organism evidence="2 3">
    <name type="scientific">Desulfotalea psychrophila</name>
    <dbReference type="NCBI Taxonomy" id="84980"/>
    <lineage>
        <taxon>Bacteria</taxon>
        <taxon>Pseudomonadati</taxon>
        <taxon>Thermodesulfobacteriota</taxon>
        <taxon>Desulfobulbia</taxon>
        <taxon>Desulfobulbales</taxon>
        <taxon>Desulfocapsaceae</taxon>
        <taxon>Desulfotalea</taxon>
    </lineage>
</organism>